<evidence type="ECO:0000256" key="3">
    <source>
        <dbReference type="ARBA" id="ARBA00022729"/>
    </source>
</evidence>
<dbReference type="InterPro" id="IPR028974">
    <property type="entry name" value="TSP_type-3_rpt"/>
</dbReference>
<feature type="region of interest" description="Disordered" evidence="5">
    <location>
        <begin position="2908"/>
        <end position="2927"/>
    </location>
</feature>
<evidence type="ECO:0000256" key="1">
    <source>
        <dbReference type="ARBA" id="ARBA00004613"/>
    </source>
</evidence>
<gene>
    <name evidence="9" type="ORF">HW347_20365</name>
</gene>
<feature type="region of interest" description="Disordered" evidence="5">
    <location>
        <begin position="2520"/>
        <end position="2571"/>
    </location>
</feature>
<feature type="region of interest" description="Disordered" evidence="5">
    <location>
        <begin position="1948"/>
        <end position="1985"/>
    </location>
</feature>
<feature type="compositionally biased region" description="Acidic residues" evidence="5">
    <location>
        <begin position="5061"/>
        <end position="5092"/>
    </location>
</feature>
<organism evidence="9 10">
    <name type="scientific">Zobellia barbeyronii</name>
    <dbReference type="NCBI Taxonomy" id="2748009"/>
    <lineage>
        <taxon>Bacteria</taxon>
        <taxon>Pseudomonadati</taxon>
        <taxon>Bacteroidota</taxon>
        <taxon>Flavobacteriia</taxon>
        <taxon>Flavobacteriales</taxon>
        <taxon>Flavobacteriaceae</taxon>
        <taxon>Zobellia</taxon>
    </lineage>
</organism>
<evidence type="ECO:0000313" key="9">
    <source>
        <dbReference type="EMBL" id="MBT2163637.1"/>
    </source>
</evidence>
<feature type="compositionally biased region" description="Polar residues" evidence="5">
    <location>
        <begin position="1950"/>
        <end position="1961"/>
    </location>
</feature>
<name>A0ABS5WJR9_9FLAO</name>
<dbReference type="Pfam" id="PF19077">
    <property type="entry name" value="Big_13"/>
    <property type="match status" value="1"/>
</dbReference>
<evidence type="ECO:0000259" key="7">
    <source>
        <dbReference type="Pfam" id="PF17517"/>
    </source>
</evidence>
<dbReference type="EMBL" id="JACATN010000011">
    <property type="protein sequence ID" value="MBT2163637.1"/>
    <property type="molecule type" value="Genomic_DNA"/>
</dbReference>
<dbReference type="SUPFAM" id="SSF103647">
    <property type="entry name" value="TSP type-3 repeat"/>
    <property type="match status" value="2"/>
</dbReference>
<comment type="caution">
    <text evidence="9">The sequence shown here is derived from an EMBL/GenBank/DDBJ whole genome shotgun (WGS) entry which is preliminary data.</text>
</comment>
<dbReference type="Pfam" id="PF18884">
    <property type="entry name" value="TSP3_bac"/>
    <property type="match status" value="14"/>
</dbReference>
<feature type="compositionally biased region" description="Acidic residues" evidence="5">
    <location>
        <begin position="2273"/>
        <end position="2286"/>
    </location>
</feature>
<comment type="subcellular location">
    <subcellularLocation>
        <location evidence="1">Secreted</location>
    </subcellularLocation>
</comment>
<dbReference type="Gene3D" id="4.10.1080.10">
    <property type="entry name" value="TSP type-3 repeat"/>
    <property type="match status" value="3"/>
</dbReference>
<feature type="compositionally biased region" description="Acidic residues" evidence="5">
    <location>
        <begin position="5139"/>
        <end position="5158"/>
    </location>
</feature>
<feature type="compositionally biased region" description="Acidic residues" evidence="5">
    <location>
        <begin position="2336"/>
        <end position="2345"/>
    </location>
</feature>
<feature type="domain" description="Bacterial Ig-like" evidence="8">
    <location>
        <begin position="3409"/>
        <end position="3495"/>
    </location>
</feature>
<feature type="region of interest" description="Disordered" evidence="5">
    <location>
        <begin position="2010"/>
        <end position="2041"/>
    </location>
</feature>
<dbReference type="InterPro" id="IPR013783">
    <property type="entry name" value="Ig-like_fold"/>
</dbReference>
<feature type="compositionally biased region" description="Polar residues" evidence="5">
    <location>
        <begin position="2012"/>
        <end position="2024"/>
    </location>
</feature>
<protein>
    <submittedName>
        <fullName evidence="9">Gliding motility-associated C-terminal domain-containing protein</fullName>
    </submittedName>
</protein>
<feature type="region of interest" description="Disordered" evidence="5">
    <location>
        <begin position="1564"/>
        <end position="1586"/>
    </location>
</feature>
<dbReference type="RefSeq" id="WP_214613570.1">
    <property type="nucleotide sequence ID" value="NZ_JACATN010000011.1"/>
</dbReference>
<feature type="compositionally biased region" description="Acidic residues" evidence="5">
    <location>
        <begin position="2087"/>
        <end position="2096"/>
    </location>
</feature>
<evidence type="ECO:0000256" key="5">
    <source>
        <dbReference type="SAM" id="MobiDB-lite"/>
    </source>
</evidence>
<feature type="region of interest" description="Disordered" evidence="5">
    <location>
        <begin position="1824"/>
        <end position="1843"/>
    </location>
</feature>
<keyword evidence="4" id="KW-0106">Calcium</keyword>
<dbReference type="Gene3D" id="2.60.40.10">
    <property type="entry name" value="Immunoglobulins"/>
    <property type="match status" value="6"/>
</dbReference>
<feature type="region of interest" description="Disordered" evidence="5">
    <location>
        <begin position="2458"/>
        <end position="2501"/>
    </location>
</feature>
<feature type="chain" id="PRO_5046818634" evidence="6">
    <location>
        <begin position="28"/>
        <end position="5284"/>
    </location>
</feature>
<dbReference type="InterPro" id="IPR035234">
    <property type="entry name" value="IgGFc-bd_N"/>
</dbReference>
<feature type="signal peptide" evidence="6">
    <location>
        <begin position="1"/>
        <end position="27"/>
    </location>
</feature>
<evidence type="ECO:0000259" key="8">
    <source>
        <dbReference type="Pfam" id="PF19077"/>
    </source>
</evidence>
<feature type="compositionally biased region" description="Low complexity" evidence="5">
    <location>
        <begin position="2908"/>
        <end position="2918"/>
    </location>
</feature>
<keyword evidence="2" id="KW-0964">Secreted</keyword>
<feature type="region of interest" description="Disordered" evidence="5">
    <location>
        <begin position="2259"/>
        <end position="2311"/>
    </location>
</feature>
<feature type="compositionally biased region" description="Polar residues" evidence="5">
    <location>
        <begin position="2073"/>
        <end position="2086"/>
    </location>
</feature>
<feature type="compositionally biased region" description="Low complexity" evidence="5">
    <location>
        <begin position="1573"/>
        <end position="1586"/>
    </location>
</feature>
<feature type="compositionally biased region" description="Polar residues" evidence="5">
    <location>
        <begin position="5020"/>
        <end position="5033"/>
    </location>
</feature>
<feature type="compositionally biased region" description="Polar residues" evidence="5">
    <location>
        <begin position="1886"/>
        <end position="1895"/>
    </location>
</feature>
<evidence type="ECO:0000256" key="6">
    <source>
        <dbReference type="SAM" id="SignalP"/>
    </source>
</evidence>
<dbReference type="PANTHER" id="PTHR10199:SF119">
    <property type="entry name" value="RE20510P"/>
    <property type="match status" value="1"/>
</dbReference>
<feature type="region of interest" description="Disordered" evidence="5">
    <location>
        <begin position="5137"/>
        <end position="5161"/>
    </location>
</feature>
<feature type="compositionally biased region" description="Acidic residues" evidence="5">
    <location>
        <begin position="1963"/>
        <end position="1978"/>
    </location>
</feature>
<sequence length="5284" mass="543551">MKIKASTIKNKFLSLVFLVFAMSSSYAQLSDLHYMPPLTETNQNYIIDQYVYLSTPEVIPFDVNIYVGTSATPLATVSVSNTVPYTYILPTKENGITLLPNAEVGLVSSTAGLRLEAPGGQKFYANYRGNSNSQGVSLTSKGRAALGTHFKWGGIPFLHDRSIFNAVLGVMATEDNTTVTISDYDPDCVFRLGNNGTGLTDDTITITLNKGESYVLEAEGSNGDANRYGWLGADIISDKDIAISTGHILLGVLPSSNIQDGGTDQPVPIDIIGREYVFIRGGGTDALEFPIIIGTASGTDIFVNGATTPIATINDGEYFVVPGSNYSGGTAGNNMTVTASKNVYAYQCLAGSNSGATIGMNFIAPVNCLLPDNVNNISTIEDLAGKTISGGLTILASNSTPDANIVVTADGVPVTLPAAIPATGLPWKSFYIPGLTGNIYVQSSGAIAVGVVGFSGALGTGGYFSGFDTVPVVDYSISGSGCLGSTITLTETFDTYQWFNDGVAIPGATSGSYTPTEIGEHYVNVSKSGCDYNSNVIQVFYCNPDIFISKTSDKTTISEGETVTFTITVESLGLDDTTGLVITDELPTGLTLISATPSKGTWSAPNWNVGDMVKGEKQSIVIVASADDIDAPFATRSITNTISNTQDQTDSNSSVDDSTAVITVENLDDDNDGVPDTSDLCLGFDDSVDTDNDGVPDGCDLDDDNDGILDTDECVAPPASVIGTQDTSVSWVDFQWNRIIGTTYWSGRTGSDNEWGLIGTFDLGNLNANLAGVMVTITSVSNEPDDARLYMGASSGSLLGGHAGFILEFSEPVDIRREALAGVAFSTGEIETYLSNSQMHYVNGDTPASVTVTTDDGSGFASIEANGSGGTSPIVAESYGTTYFYMDWDDNILPSTQQFRMEIGEFPRIATTDTDGDGIVDCKDLDSDNDGCPDALEGDASYDYDDIDGDLRLTVAVGANGIPSGSAQGRGTSLDKLAKSTACSECLPNHPLFTDFDGDTIGDACDEDNDNDGILDVDESNSGCGAASSTNIHFTDASYNTVAADSNDGDLVTYLKDFDSGISAVVTTTIGSGIFAAGNPNYTDGTVRVDMQTRNSSSGVTGTSTEIVFSELILSTEFNVRSLARNAAGSYNESQNIRFFNNGVQVEFPADIYALSGTIGSGASYDPVTGDAIAAIIGGGGQEANFRFNIDKAIDKIVITQMDTANADNIGWTVNILCAYNLDTDNDGIYNHLDLDSDNDGCPDALEGAATYDYTNIDGSFQLTATADAAGIPGGSSQGVGTSIDNLQQSDACSECSPNHPLYNDADGDNVGDFCDDDNDNDGIANALECTPAKGLILTGDDTLLLTGEYNNGNGVSQQFTITSTEYNILDKTGSADNGLQVRWNQGTDPTVEMILTLQEPVNAVQNAIRVSSFEPNSDVGGIQNADKTVTITWPGGGTAVLSDPLGETDLGNGAVITSGTPFQVAPDAAGLSRLVPDSQWSLLIDTSTGITFPMDIGYFADGTINSSANHVNEGFAFRSVLDCDNDNDGVANTLDLDSDNDGIYDVVESGGTDADANGIADGAVSTEGIPNTAGTGTVPTETTAGTPDFLNLDSDADGCSDANEAYEDNTADNGDGLVYDDADTATVSDGSGKILANGLVAAAAYTTGNVSAVTTEDLDLDGDGLVGICDLDDDGDGDPDTTDTDPLDPCVYSTNQVAANAEASWSALDCDGDGETNGFEVTNNTNPLDPCEVTVPSVRATTDENYAVWAAADCDGDNLDNGTEVTNGTDPFDIDTDGDGVQDDVDSDALDPCDPVQPAGYTGYDATNAIWAAADCDGDGVTNGTEVTNGTDPYSTDTDGDGVPDNTDTDALDPCDPVQAAGYTGYDANNAIWAAADCDGDGVTNGTEDTNGTDPYNVDTDGDGVPDNTDTDALDPCDPVQAAGYTGYDASNAIWAAADCDSDGVLNGTEDTNGTDPYSSDTDGDGVPDTTDADPLDPCDPVQAAGYTGYDASNAIWAAADCDGDGVLNGTEDTNGTDPYNTDTDGDGVPDNTDSDALNPCDPVQAAGYAGYDASNAIWAAADCDGDGVINSTEVTNRTDPYSTDTDGDGVPDNTDADPLDPCDPSQVAGYTGYVATNAIWAAADCDGDNVTNGTEDTFGTDPYNTDTDGDGIQDDVDNDPLDPCDPVQAPGYTGYVATNAIWAAADCDNDGVINGTEVTNGTDPYSTDTDGDGVPDDIDADPLDPCDPVQAAGYAGYDATNPIWAAADCDGDGIINSTEVTNGTDPYSLDTDGDGIDDGQEDTDGTNPLNDCESIGGSPLPTSDCDGDGVQNSLDACEGFDDAINADGDALPDACDEDDDNDGIPDTVEGSGDFDGDGVPDSLDLDSDNDGIPDLVETGNGSLDTNGNGYIDSSESGVGTNGIPDVLEDGGLDGAGVTAVPVNSDGTAGPDYLDIDSDNDGIRDLVEAQTDVDLVQLSGNDSDNDGIDDAFDVDYDPNNSLTTSPEDTDLDGRPDYLDLDSDNDGIIDNIEWQSTSGHLFPSADSDGNGLADNYEVAPAGSGESINQPENSDGQDMPDFRDTDSDNDGLDDMTEVYDYNDDLVADVVLSGTDADNDGLDDAFDLSISGPNGIADPNGATNNNQDVTTFLNTQDPFTSEVDFRDGNVHLDPIDTDGDGVDNLIDIDNDNDGILDYVESLGFQPTDTKGDACGIPAGSFIGGSYIAATGSGAGTLNAEYRFSTVVTSSLGVLDAIVTITDIDNATLTSIDTNASGSNEAWQPTFDVGGTAGATGSMSFNISLVASGTDFQVNLIRFGGVIYDIDGANTKESVTLTRPGLYAVDSNSLLTVSENLATGTATFEGPAQTWAGVDFGAKLAAYFNYYETTNLNLTFTGELQPGFTTRDYLGSILFQTCDINGLFTPTNTTSANNSGGTPTGIASGPGSEPVYTIYQGIDSDNDGIEDHLDIDSDNDGIPDNVEAQLTSSYTSRGVDDGDTDGLGDPYEGAGNEGLTAIDTDLDGIPDYLDLDSDGDGFTDRVEAGFAAATNNLDSDGDGLLNGYDDVDTLGTLFDTNDDQDNGASDLPNIAKTTTPEVDYREVGIDDNDLDGIADSIDLDDDNDGILDTVETSGTNPSADDDSDGILNYRDTDLGADANGDGIVDIFDTDGDGVPNHFDLDTDNDGIYDVVESGSDQVFTAGVVTGAVGTDGIPNSVQASGQQNSGAVSYTVSDSETTSDGIFDFLELDADGDGCNDVIEAGFTDPNGDGVLGDGATVVDSNGIVTGTNVSDGYTTPNNADSATDSTFDFQQPGVIPTIATAAEQPQDVLTNGSSAEIFTVTATGTDVLYQWQVDDQLGGGFVDIDDANATDIYSGSNTETLTLTGITTTQQGYEYRVIITETNFVCSPLISDSALLTVDVTPPAIPTVDSQITNDTTPVITGTAEANSTVTVVVAGATYTTTADASGNWTIDTETAIADSGSFTPNVNGTNEVAVTSTDAAGNSTDDVTTLELTIDTTNPAIPTVNSQITNDITPVITGTAEANSTLEIEVGGAIFTIITDASGNWTLDTEVESPESGTFDPNVNGVNEVAVTSTDAAGNSTVDITTLELIIDTTAPTAPTVQITEDTNNDGLISDDELTGPINAVVTLPVDAVAGDTVTITDGNGNSQDVVLTATDISNGDITVIIANPGENGTIVVTANITDVAGNTSADSATDTAVLDTTAPLAPTVVISEDVDNDGLINEDELVGDIDARVTLPVDVVAGDTVTVTDGNGNSQDVILTATDITNGFIDVVIANPGDTGTIVVTANLTDVAGNVGPDSATDTAVLDLKDPLAPTIQITEDVNDDELINGDELVGDLDAVVTLPVGAVAGDTVTVTDGNSNSQDIILTATDVATGSIDVVIINPGENGTIVLTANLTDVAGNVGPDSATDTAAIDTTAPVAPTIEITEDADNDGLINEDELIGDIDARVTLVGAVFAGDIVTVTDGNGNSQDVVLTATNISDGYVDVIIANPGDMGTIVVTANITDVAGNVGPDSATDTAVLDLTDPGAPTVIIVDDSNDDELINEDELDGDIQAAVSLPSNIAAGDTVTITDGNGDSQDVILTAAQATNGFILVVIPNPGDGGTINVTANVTDIAGNVGPDSNTDNALLDLTDPSAPTVEITEDTNNDGIISEDELVGDIDARVTLVGPTFEGDTVTVTDGNGNSQDVVLTAADVANGFIDVIIANPGDGNTIVVTANLTDVAGNVGPDSATDTALIDVLAPSAPEVEIAEDVSNDGLISASELSGDIDAVIILPIDAEVGDTVTITDGNGNSQDVILTTTDIATGSLEVIIVNPGEAGTIVLGAFITDVAGNVGDDSATDTAVLDTTAPSAPTVEITEDTNNDGLISEDELMGDIDARVSLPIDAEVGDTVTITDGNGNSQDVVLTAIDITNEYIDVVIANPGDTGTIDVTANITDVAGNVGPDSATDTAVLDLTDPTAPTVEITEDTNNDGLISEDELVGDLDVVVTLPPDAVAGDTVTITDGNGNSQDVVLTATDIANGFIDVIITNPGDAGTIVITANITDVAGNVGPDSATDTAVLDLTDPLAPTVEITEDTNNDGLISEDELVGDIDARVTLPAQTFAGDTVTITDGNGNSQDVILTAADIANGYIDVVIANPGDTGTIVITANITDVAGNVGPDSATDTAALDLTDPTAPTVEITEDTNNDGLISEDELVGDIDVVVTLPPDAVAGDTVTITDGNGNSQDVVLTATDIANGFIDVIIANPGDTGTIVITANITDIAGNVGPDSATDTAVLDLTDPLAPIIEITEDTNNDELISIDELSGDIDARVILPAQTFAGDTVTVTDGNGNSQDVVLTAADVANGFIDVVITNPGDLGTIVVTATITDVAGNVGPDSATDTAALDLANPTVDSFDTIDITPVLTGQGNTNEILVIELDTDGDNIPDVTYTVTTDASGDWSLDTETAIPDSGSFPVLVDQDVINITATDPSGNAGTGAVTVSVDTDNDGINDKEEVAIGTDPNNPDTDGDGINDGQEVNVDNTNPLDDCSSVNGYPLGRSDCDDDGLTTDEEVAIGTDIDNPDSDNDGLLDGEEVTMDTDPNDSDSDDDGILDGQEVLDGTNPLDDCDHVNGTALPNSDCDGDGLTTAQEDAIGTDSYEADTDGDTIPDGQEIEDGTDPLNPCDSLNGVPTLDAGCNPEVVNSGISVSNEIITPDNDGTNDGFIIENIESYPNNTVQIYNRWGVSVYEMSGYDNTTNVFTGTSDARTTISADSKLPVGVYFYVIKYENEGINLSKAGYLYINR</sequence>
<feature type="compositionally biased region" description="Acidic residues" evidence="5">
    <location>
        <begin position="2464"/>
        <end position="2477"/>
    </location>
</feature>
<keyword evidence="10" id="KW-1185">Reference proteome</keyword>
<dbReference type="Pfam" id="PF13585">
    <property type="entry name" value="CHU_C"/>
    <property type="match status" value="1"/>
</dbReference>
<feature type="compositionally biased region" description="Polar residues" evidence="5">
    <location>
        <begin position="2545"/>
        <end position="2555"/>
    </location>
</feature>
<dbReference type="InterPro" id="IPR059100">
    <property type="entry name" value="TSP3_bac"/>
</dbReference>
<feature type="region of interest" description="Disordered" evidence="5">
    <location>
        <begin position="5056"/>
        <end position="5106"/>
    </location>
</feature>
<dbReference type="InterPro" id="IPR018247">
    <property type="entry name" value="EF_Hand_1_Ca_BS"/>
</dbReference>
<dbReference type="PROSITE" id="PS00018">
    <property type="entry name" value="EF_HAND_1"/>
    <property type="match status" value="13"/>
</dbReference>
<dbReference type="Pfam" id="PF17517">
    <property type="entry name" value="IgGFc_binding"/>
    <property type="match status" value="1"/>
</dbReference>
<proteinExistence type="predicted"/>
<accession>A0ABS5WJR9</accession>
<feature type="domain" description="IgGFc-binding protein N-terminal" evidence="7">
    <location>
        <begin position="144"/>
        <end position="453"/>
    </location>
</feature>
<dbReference type="NCBIfam" id="NF033510">
    <property type="entry name" value="Ca_tandemer"/>
    <property type="match status" value="2"/>
</dbReference>
<evidence type="ECO:0000256" key="4">
    <source>
        <dbReference type="ARBA" id="ARBA00022837"/>
    </source>
</evidence>
<feature type="region of interest" description="Disordered" evidence="5">
    <location>
        <begin position="2330"/>
        <end position="2359"/>
    </location>
</feature>
<dbReference type="Proteomes" id="UP000740413">
    <property type="component" value="Unassembled WGS sequence"/>
</dbReference>
<feature type="compositionally biased region" description="Low complexity" evidence="5">
    <location>
        <begin position="1824"/>
        <end position="1833"/>
    </location>
</feature>
<feature type="region of interest" description="Disordered" evidence="5">
    <location>
        <begin position="1886"/>
        <end position="1911"/>
    </location>
</feature>
<keyword evidence="3 6" id="KW-0732">Signal</keyword>
<reference evidence="10" key="1">
    <citation type="submission" date="2023-07" db="EMBL/GenBank/DDBJ databases">
        <title>Zobellia barbeyronii sp. nov., a new marine flavobacterium, isolated from green and red algae.</title>
        <authorList>
            <person name="Nedashkovskaya O.I."/>
            <person name="Otstavnykh N."/>
            <person name="Zhukova N."/>
            <person name="Guzev K."/>
            <person name="Chausova V."/>
            <person name="Tekutyeva L."/>
            <person name="Mikhailov V."/>
            <person name="Isaeva M."/>
        </authorList>
    </citation>
    <scope>NUCLEOTIDE SEQUENCE [LARGE SCALE GENOMIC DNA]</scope>
    <source>
        <strain evidence="10">KMM 6746</strain>
    </source>
</reference>
<dbReference type="InterPro" id="IPR044016">
    <property type="entry name" value="Big_13"/>
</dbReference>
<feature type="region of interest" description="Disordered" evidence="5">
    <location>
        <begin position="4985"/>
        <end position="5033"/>
    </location>
</feature>
<evidence type="ECO:0000256" key="2">
    <source>
        <dbReference type="ARBA" id="ARBA00022525"/>
    </source>
</evidence>
<evidence type="ECO:0000313" key="10">
    <source>
        <dbReference type="Proteomes" id="UP000740413"/>
    </source>
</evidence>
<dbReference type="PANTHER" id="PTHR10199">
    <property type="entry name" value="THROMBOSPONDIN"/>
    <property type="match status" value="1"/>
</dbReference>
<feature type="compositionally biased region" description="Acidic residues" evidence="5">
    <location>
        <begin position="1901"/>
        <end position="1911"/>
    </location>
</feature>
<feature type="region of interest" description="Disordered" evidence="5">
    <location>
        <begin position="2073"/>
        <end position="2096"/>
    </location>
</feature>